<evidence type="ECO:0000256" key="2">
    <source>
        <dbReference type="SAM" id="SignalP"/>
    </source>
</evidence>
<feature type="domain" description="DUF7223" evidence="4">
    <location>
        <begin position="226"/>
        <end position="472"/>
    </location>
</feature>
<dbReference type="AlphaFoldDB" id="A0A4S3JAZ6"/>
<feature type="region of interest" description="Disordered" evidence="1">
    <location>
        <begin position="471"/>
        <end position="551"/>
    </location>
</feature>
<evidence type="ECO:0000313" key="6">
    <source>
        <dbReference type="EMBL" id="THC92276.1"/>
    </source>
</evidence>
<reference evidence="6 7" key="1">
    <citation type="submission" date="2019-03" db="EMBL/GenBank/DDBJ databases">
        <title>The genome sequence of a newly discovered highly antifungal drug resistant Aspergillus species, Aspergillus tanneri NIH 1004.</title>
        <authorList>
            <person name="Mounaud S."/>
            <person name="Singh I."/>
            <person name="Joardar V."/>
            <person name="Pakala S."/>
            <person name="Pakala S."/>
            <person name="Venepally P."/>
            <person name="Hoover J."/>
            <person name="Nierman W."/>
            <person name="Chung J."/>
            <person name="Losada L."/>
        </authorList>
    </citation>
    <scope>NUCLEOTIDE SEQUENCE [LARGE SCALE GENOMIC DNA]</scope>
    <source>
        <strain evidence="6 7">NIH1004</strain>
    </source>
</reference>
<dbReference type="VEuPathDB" id="FungiDB:EYZ11_008258"/>
<dbReference type="InterPro" id="IPR055647">
    <property type="entry name" value="DUF7223"/>
</dbReference>
<dbReference type="Proteomes" id="UP000324241">
    <property type="component" value="Unassembled WGS sequence"/>
</dbReference>
<organism evidence="6 7">
    <name type="scientific">Aspergillus tanneri</name>
    <dbReference type="NCBI Taxonomy" id="1220188"/>
    <lineage>
        <taxon>Eukaryota</taxon>
        <taxon>Fungi</taxon>
        <taxon>Dikarya</taxon>
        <taxon>Ascomycota</taxon>
        <taxon>Pezizomycotina</taxon>
        <taxon>Eurotiomycetes</taxon>
        <taxon>Eurotiomycetidae</taxon>
        <taxon>Eurotiales</taxon>
        <taxon>Aspergillaceae</taxon>
        <taxon>Aspergillus</taxon>
        <taxon>Aspergillus subgen. Circumdati</taxon>
    </lineage>
</organism>
<accession>A0A4S3JAZ6</accession>
<comment type="caution">
    <text evidence="6">The sequence shown here is derived from an EMBL/GenBank/DDBJ whole genome shotgun (WGS) entry which is preliminary data.</text>
</comment>
<dbReference type="OrthoDB" id="160645at2759"/>
<gene>
    <name evidence="5" type="ORF">ATNIH1004_009803</name>
    <name evidence="6" type="ORF">EYZ11_008258</name>
</gene>
<feature type="signal peptide" evidence="2">
    <location>
        <begin position="1"/>
        <end position="24"/>
    </location>
</feature>
<name>A0A4S3JAZ6_9EURO</name>
<proteinExistence type="predicted"/>
<sequence length="551" mass="59511">MVNFFQPWLTSGLLLSLIAQPVLGHPKMIELQEIEHIDGSFLQKREAMPYAGFDRMTSDSLYWGASQDGKSSLAKFTVKSDSEELNIINIEKFRDKLRTVNCTQTSLAVDYIDPASFDRAQQAWNWINQSKNHSLVVIAGRGHCGWNKQRMPFHVSEIHFDKNTQTAKLIGKASEWTEVFQSYDLTIGQTSDHGKRGFGDISYDKDFNIDFSHDLTFSKEIPIPSTDFHIDLGCDSCGTKGSFDIGLHIAVHWASLKTASVTLKPSGVSLDIKPSIGIGGNFSKEIGDEFELATVPLAGISIKSIVEIGPQLKLSAGYGLSDVSGEATVSAGVSVGFDDSASLELDITDAKVKQDGWTPKVKPLPLTVDAEISATAEVYAKAAAELALKVFKYGWEAGIELKPNVQATLKLSESTNGVCSDDSDKHIFGVAFSPSASVSLDAYVQKADDPQNPLVQTTIAQIDAPLDEKCFPFGPKAADQSTTSAAGSKTSSASSTAVPSSSATPSSKSPRPPSSTGSATPSWTPTPSPSAPAPNLHLRDHRRHRRHGWQH</sequence>
<evidence type="ECO:0000259" key="4">
    <source>
        <dbReference type="Pfam" id="PF23865"/>
    </source>
</evidence>
<dbReference type="Proteomes" id="UP000308092">
    <property type="component" value="Unassembled WGS sequence"/>
</dbReference>
<feature type="domain" description="DUF7029" evidence="3">
    <location>
        <begin position="83"/>
        <end position="184"/>
    </location>
</feature>
<keyword evidence="7" id="KW-1185">Reference proteome</keyword>
<dbReference type="RefSeq" id="XP_033422403.1">
    <property type="nucleotide sequence ID" value="XM_033574385.1"/>
</dbReference>
<feature type="compositionally biased region" description="Low complexity" evidence="1">
    <location>
        <begin position="481"/>
        <end position="523"/>
    </location>
</feature>
<dbReference type="InterPro" id="IPR054293">
    <property type="entry name" value="DUF7029"/>
</dbReference>
<protein>
    <submittedName>
        <fullName evidence="6">Uncharacterized protein</fullName>
    </submittedName>
</protein>
<feature type="compositionally biased region" description="Basic residues" evidence="1">
    <location>
        <begin position="539"/>
        <end position="551"/>
    </location>
</feature>
<dbReference type="Pfam" id="PF22974">
    <property type="entry name" value="DUF7029"/>
    <property type="match status" value="1"/>
</dbReference>
<evidence type="ECO:0000313" key="8">
    <source>
        <dbReference type="Proteomes" id="UP000324241"/>
    </source>
</evidence>
<evidence type="ECO:0000259" key="3">
    <source>
        <dbReference type="Pfam" id="PF22974"/>
    </source>
</evidence>
<reference evidence="5 8" key="2">
    <citation type="submission" date="2019-08" db="EMBL/GenBank/DDBJ databases">
        <title>The genome sequence of a newly discovered highly antifungal drug resistant Aspergillus species, Aspergillus tanneri NIH 1004.</title>
        <authorList>
            <person name="Mounaud S."/>
            <person name="Singh I."/>
            <person name="Joardar V."/>
            <person name="Pakala S."/>
            <person name="Pakala S."/>
            <person name="Venepally P."/>
            <person name="Chung J.K."/>
            <person name="Losada L."/>
            <person name="Nierman W.C."/>
        </authorList>
    </citation>
    <scope>NUCLEOTIDE SEQUENCE [LARGE SCALE GENOMIC DNA]</scope>
    <source>
        <strain evidence="5 8">NIH1004</strain>
    </source>
</reference>
<evidence type="ECO:0000313" key="5">
    <source>
        <dbReference type="EMBL" id="KAA8643041.1"/>
    </source>
</evidence>
<dbReference type="GeneID" id="54332505"/>
<dbReference type="EMBL" id="SOSA01000347">
    <property type="protein sequence ID" value="THC92276.1"/>
    <property type="molecule type" value="Genomic_DNA"/>
</dbReference>
<evidence type="ECO:0000313" key="7">
    <source>
        <dbReference type="Proteomes" id="UP000308092"/>
    </source>
</evidence>
<dbReference type="Pfam" id="PF23865">
    <property type="entry name" value="DUF7223"/>
    <property type="match status" value="1"/>
</dbReference>
<dbReference type="STRING" id="1220188.A0A4S3JAZ6"/>
<evidence type="ECO:0000256" key="1">
    <source>
        <dbReference type="SAM" id="MobiDB-lite"/>
    </source>
</evidence>
<feature type="chain" id="PRO_5036358474" evidence="2">
    <location>
        <begin position="25"/>
        <end position="551"/>
    </location>
</feature>
<dbReference type="EMBL" id="QUQM01000005">
    <property type="protein sequence ID" value="KAA8643041.1"/>
    <property type="molecule type" value="Genomic_DNA"/>
</dbReference>
<keyword evidence="2" id="KW-0732">Signal</keyword>